<name>A0ABY4W0F8_9PROT</name>
<evidence type="ECO:0000256" key="2">
    <source>
        <dbReference type="ARBA" id="ARBA00023002"/>
    </source>
</evidence>
<organism evidence="3 4">
    <name type="scientific">Sneathiella marina</name>
    <dbReference type="NCBI Taxonomy" id="2950108"/>
    <lineage>
        <taxon>Bacteria</taxon>
        <taxon>Pseudomonadati</taxon>
        <taxon>Pseudomonadota</taxon>
        <taxon>Alphaproteobacteria</taxon>
        <taxon>Sneathiellales</taxon>
        <taxon>Sneathiellaceae</taxon>
        <taxon>Sneathiella</taxon>
    </lineage>
</organism>
<dbReference type="PANTHER" id="PTHR43296">
    <property type="entry name" value="PEROXISOMAL 2,4-DIENOYL-COA REDUCTASE"/>
    <property type="match status" value="1"/>
</dbReference>
<evidence type="ECO:0000313" key="4">
    <source>
        <dbReference type="Proteomes" id="UP001056291"/>
    </source>
</evidence>
<dbReference type="InterPro" id="IPR002347">
    <property type="entry name" value="SDR_fam"/>
</dbReference>
<dbReference type="EMBL" id="CP098747">
    <property type="protein sequence ID" value="USG60643.1"/>
    <property type="molecule type" value="Genomic_DNA"/>
</dbReference>
<dbReference type="InterPro" id="IPR045017">
    <property type="entry name" value="DECR2-like"/>
</dbReference>
<dbReference type="PRINTS" id="PR00081">
    <property type="entry name" value="GDHRDH"/>
</dbReference>
<dbReference type="PANTHER" id="PTHR43296:SF2">
    <property type="entry name" value="PEROXISOMAL 2,4-DIENOYL-COA REDUCTASE [(3E)-ENOYL-COA-PRODUCING]"/>
    <property type="match status" value="1"/>
</dbReference>
<keyword evidence="1" id="KW-0521">NADP</keyword>
<reference evidence="3" key="1">
    <citation type="submission" date="2022-06" db="EMBL/GenBank/DDBJ databases">
        <title>Sneathiella actinostolidae sp. nov., isolated from a sea anemonein the Western Pacific Ocean.</title>
        <authorList>
            <person name="Wei M.J."/>
        </authorList>
    </citation>
    <scope>NUCLEOTIDE SEQUENCE</scope>
    <source>
        <strain evidence="3">PHK-P5</strain>
    </source>
</reference>
<keyword evidence="4" id="KW-1185">Reference proteome</keyword>
<proteinExistence type="predicted"/>
<gene>
    <name evidence="3" type="ORF">NBZ79_15870</name>
</gene>
<evidence type="ECO:0000313" key="3">
    <source>
        <dbReference type="EMBL" id="USG60643.1"/>
    </source>
</evidence>
<accession>A0ABY4W0F8</accession>
<dbReference type="Gene3D" id="3.40.50.720">
    <property type="entry name" value="NAD(P)-binding Rossmann-like Domain"/>
    <property type="match status" value="1"/>
</dbReference>
<dbReference type="Proteomes" id="UP001056291">
    <property type="component" value="Chromosome"/>
</dbReference>
<dbReference type="InterPro" id="IPR036291">
    <property type="entry name" value="NAD(P)-bd_dom_sf"/>
</dbReference>
<dbReference type="Pfam" id="PF13561">
    <property type="entry name" value="adh_short_C2"/>
    <property type="match status" value="1"/>
</dbReference>
<dbReference type="RefSeq" id="WP_251933524.1">
    <property type="nucleotide sequence ID" value="NZ_CP098747.1"/>
</dbReference>
<protein>
    <submittedName>
        <fullName evidence="3">SDR family oxidoreductase</fullName>
    </submittedName>
</protein>
<sequence>MFKEDLLKGKRILVTGGGTGLGKTMTRGFLEVGAEVIICGRRKSVLDETAAELNEETGGKISTFHVDIRSPDAIEEMVDEIWLSGPLDSLVNNAAGNFISRTEDLSSRAFDAIANIVFHGTFYMTNACGKRWIAEGRSGNVLSIVTTWIWNGSAYVVPSAMSKAGVKAMTQGLAVEWGPKGIRLNAIAPGPFPTEGAWARLRPKGSYGDTLPGKGTDKIPLRRTGEHSELANLATFMMADECTYINGEVIAIDGGQWLNSAGNYGELGQLTDEDWVGIRGQIETANEKDKKKRG</sequence>
<keyword evidence="2" id="KW-0560">Oxidoreductase</keyword>
<evidence type="ECO:0000256" key="1">
    <source>
        <dbReference type="ARBA" id="ARBA00022857"/>
    </source>
</evidence>
<dbReference type="CDD" id="cd05369">
    <property type="entry name" value="TER_DECR_SDR_a"/>
    <property type="match status" value="1"/>
</dbReference>
<dbReference type="SUPFAM" id="SSF51735">
    <property type="entry name" value="NAD(P)-binding Rossmann-fold domains"/>
    <property type="match status" value="1"/>
</dbReference>